<dbReference type="AlphaFoldDB" id="A0A934S894"/>
<gene>
    <name evidence="2" type="ORF">JIN85_03760</name>
</gene>
<feature type="domain" description="Methyltransferase" evidence="1">
    <location>
        <begin position="39"/>
        <end position="136"/>
    </location>
</feature>
<dbReference type="GO" id="GO:0032259">
    <property type="term" value="P:methylation"/>
    <property type="evidence" value="ECO:0007669"/>
    <property type="project" value="UniProtKB-KW"/>
</dbReference>
<evidence type="ECO:0000313" key="3">
    <source>
        <dbReference type="Proteomes" id="UP000603141"/>
    </source>
</evidence>
<name>A0A934S894_9BACT</name>
<dbReference type="Gene3D" id="3.40.50.150">
    <property type="entry name" value="Vaccinia Virus protein VP39"/>
    <property type="match status" value="1"/>
</dbReference>
<dbReference type="SUPFAM" id="SSF53335">
    <property type="entry name" value="S-adenosyl-L-methionine-dependent methyltransferases"/>
    <property type="match status" value="1"/>
</dbReference>
<dbReference type="GO" id="GO:0008168">
    <property type="term" value="F:methyltransferase activity"/>
    <property type="evidence" value="ECO:0007669"/>
    <property type="project" value="UniProtKB-KW"/>
</dbReference>
<dbReference type="InterPro" id="IPR041698">
    <property type="entry name" value="Methyltransf_25"/>
</dbReference>
<reference evidence="2" key="1">
    <citation type="submission" date="2021-01" db="EMBL/GenBank/DDBJ databases">
        <title>Modified the classification status of verrucomicrobia.</title>
        <authorList>
            <person name="Feng X."/>
        </authorList>
    </citation>
    <scope>NUCLEOTIDE SEQUENCE</scope>
    <source>
        <strain evidence="2">KCTC 22041</strain>
    </source>
</reference>
<evidence type="ECO:0000313" key="2">
    <source>
        <dbReference type="EMBL" id="MBK1881517.1"/>
    </source>
</evidence>
<comment type="caution">
    <text evidence="2">The sequence shown here is derived from an EMBL/GenBank/DDBJ whole genome shotgun (WGS) entry which is preliminary data.</text>
</comment>
<organism evidence="2 3">
    <name type="scientific">Luteolibacter pohnpeiensis</name>
    <dbReference type="NCBI Taxonomy" id="454153"/>
    <lineage>
        <taxon>Bacteria</taxon>
        <taxon>Pseudomonadati</taxon>
        <taxon>Verrucomicrobiota</taxon>
        <taxon>Verrucomicrobiia</taxon>
        <taxon>Verrucomicrobiales</taxon>
        <taxon>Verrucomicrobiaceae</taxon>
        <taxon>Luteolibacter</taxon>
    </lineage>
</organism>
<dbReference type="EMBL" id="JAENIJ010000004">
    <property type="protein sequence ID" value="MBK1881517.1"/>
    <property type="molecule type" value="Genomic_DNA"/>
</dbReference>
<dbReference type="Proteomes" id="UP000603141">
    <property type="component" value="Unassembled WGS sequence"/>
</dbReference>
<sequence>MNFDRIAPFYRIMESVTAGGKLQECRLSFLQELPTPHKVLILGDGNGRCLAELVRRFPNADFTSVDSSQKMLKLSQKRLWKLFGDAPQIQFLHADAREVQLPERTFDLIVTHFFLDCFKADELEALIPKIADAAAPNANWLLADFRVAAKGTAKVRSQIILKMLYGFFRTVTNLSADRLTPPDGILRRAGYSIKERRIFEAGLLHSDWWTATHQ</sequence>
<keyword evidence="2" id="KW-0489">Methyltransferase</keyword>
<dbReference type="CDD" id="cd02440">
    <property type="entry name" value="AdoMet_MTases"/>
    <property type="match status" value="1"/>
</dbReference>
<proteinExistence type="predicted"/>
<evidence type="ECO:0000259" key="1">
    <source>
        <dbReference type="Pfam" id="PF13649"/>
    </source>
</evidence>
<keyword evidence="3" id="KW-1185">Reference proteome</keyword>
<keyword evidence="2" id="KW-0808">Transferase</keyword>
<dbReference type="InterPro" id="IPR029063">
    <property type="entry name" value="SAM-dependent_MTases_sf"/>
</dbReference>
<dbReference type="Pfam" id="PF13649">
    <property type="entry name" value="Methyltransf_25"/>
    <property type="match status" value="1"/>
</dbReference>
<protein>
    <submittedName>
        <fullName evidence="2">Methyltransferase domain-containing protein</fullName>
    </submittedName>
</protein>
<dbReference type="RefSeq" id="WP_200267800.1">
    <property type="nucleotide sequence ID" value="NZ_JAENIJ010000004.1"/>
</dbReference>
<accession>A0A934S894</accession>